<sequence>MSDVFKDYKKQKVRRNITIISLSLMFALSLNFFLFSSSVWQKIQTSVKNYGEQPKVVSKDIFIEAAWTGSDILDLKIGSDISKASELTASFLFDPEAMKLADLYSENKNVEITKVTNVPGIYFVSFKYKTPTDIKSGTTLWKIQVNKLKNDTKIVINMAQTNFLSNSKMYELTNSSFEF</sequence>
<accession>K2BCR3</accession>
<gene>
    <name evidence="1" type="ORF">ACD_49C00034G0006</name>
</gene>
<proteinExistence type="predicted"/>
<dbReference type="EMBL" id="AMFJ01021620">
    <property type="protein sequence ID" value="EKD66558.1"/>
    <property type="molecule type" value="Genomic_DNA"/>
</dbReference>
<name>K2BCR3_9BACT</name>
<reference evidence="1" key="1">
    <citation type="journal article" date="2012" name="Science">
        <title>Fermentation, hydrogen, and sulfur metabolism in multiple uncultivated bacterial phyla.</title>
        <authorList>
            <person name="Wrighton K.C."/>
            <person name="Thomas B.C."/>
            <person name="Sharon I."/>
            <person name="Miller C.S."/>
            <person name="Castelle C.J."/>
            <person name="VerBerkmoes N.C."/>
            <person name="Wilkins M.J."/>
            <person name="Hettich R.L."/>
            <person name="Lipton M.S."/>
            <person name="Williams K.H."/>
            <person name="Long P.E."/>
            <person name="Banfield J.F."/>
        </authorList>
    </citation>
    <scope>NUCLEOTIDE SEQUENCE [LARGE SCALE GENOMIC DNA]</scope>
</reference>
<organism evidence="1">
    <name type="scientific">uncultured bacterium</name>
    <name type="common">gcode 4</name>
    <dbReference type="NCBI Taxonomy" id="1234023"/>
    <lineage>
        <taxon>Bacteria</taxon>
        <taxon>environmental samples</taxon>
    </lineage>
</organism>
<comment type="caution">
    <text evidence="1">The sequence shown here is derived from an EMBL/GenBank/DDBJ whole genome shotgun (WGS) entry which is preliminary data.</text>
</comment>
<evidence type="ECO:0000313" key="1">
    <source>
        <dbReference type="EMBL" id="EKD66558.1"/>
    </source>
</evidence>
<protein>
    <submittedName>
        <fullName evidence="1">Uncharacterized protein</fullName>
    </submittedName>
</protein>
<dbReference type="AlphaFoldDB" id="K2BCR3"/>